<comment type="caution">
    <text evidence="1">The sequence shown here is derived from an EMBL/GenBank/DDBJ whole genome shotgun (WGS) entry which is preliminary data.</text>
</comment>
<reference evidence="1 2" key="1">
    <citation type="journal article" date="2018" name="Front. Plant Sci.">
        <title>Red Clover (Trifolium pratense) and Zigzag Clover (T. medium) - A Picture of Genomic Similarities and Differences.</title>
        <authorList>
            <person name="Dluhosova J."/>
            <person name="Istvanek J."/>
            <person name="Nedelnik J."/>
            <person name="Repkova J."/>
        </authorList>
    </citation>
    <scope>NUCLEOTIDE SEQUENCE [LARGE SCALE GENOMIC DNA]</scope>
    <source>
        <strain evidence="2">cv. 10/8</strain>
        <tissue evidence="1">Leaf</tissue>
    </source>
</reference>
<evidence type="ECO:0000313" key="2">
    <source>
        <dbReference type="Proteomes" id="UP000265520"/>
    </source>
</evidence>
<protein>
    <submittedName>
        <fullName evidence="1">Uncharacterized protein</fullName>
    </submittedName>
</protein>
<feature type="non-terminal residue" evidence="1">
    <location>
        <position position="53"/>
    </location>
</feature>
<dbReference type="Proteomes" id="UP000265520">
    <property type="component" value="Unassembled WGS sequence"/>
</dbReference>
<accession>A0A392UYT3</accession>
<organism evidence="1 2">
    <name type="scientific">Trifolium medium</name>
    <dbReference type="NCBI Taxonomy" id="97028"/>
    <lineage>
        <taxon>Eukaryota</taxon>
        <taxon>Viridiplantae</taxon>
        <taxon>Streptophyta</taxon>
        <taxon>Embryophyta</taxon>
        <taxon>Tracheophyta</taxon>
        <taxon>Spermatophyta</taxon>
        <taxon>Magnoliopsida</taxon>
        <taxon>eudicotyledons</taxon>
        <taxon>Gunneridae</taxon>
        <taxon>Pentapetalae</taxon>
        <taxon>rosids</taxon>
        <taxon>fabids</taxon>
        <taxon>Fabales</taxon>
        <taxon>Fabaceae</taxon>
        <taxon>Papilionoideae</taxon>
        <taxon>50 kb inversion clade</taxon>
        <taxon>NPAAA clade</taxon>
        <taxon>Hologalegina</taxon>
        <taxon>IRL clade</taxon>
        <taxon>Trifolieae</taxon>
        <taxon>Trifolium</taxon>
    </lineage>
</organism>
<evidence type="ECO:0000313" key="1">
    <source>
        <dbReference type="EMBL" id="MCI81176.1"/>
    </source>
</evidence>
<proteinExistence type="predicted"/>
<keyword evidence="2" id="KW-1185">Reference proteome</keyword>
<dbReference type="EMBL" id="LXQA011012626">
    <property type="protein sequence ID" value="MCI81176.1"/>
    <property type="molecule type" value="Genomic_DNA"/>
</dbReference>
<dbReference type="AlphaFoldDB" id="A0A392UYT3"/>
<name>A0A392UYT3_9FABA</name>
<sequence length="53" mass="5926">MGVEEKKIAIAVWMEERRSQLLVAKNPVAVCPLKSCEELRTFTNHLALPFNGG</sequence>